<evidence type="ECO:0000313" key="8">
    <source>
        <dbReference type="EMBL" id="MDH5833248.1"/>
    </source>
</evidence>
<organism evidence="8 9">
    <name type="scientific">Luteimonas kalidii</name>
    <dbReference type="NCBI Taxonomy" id="3042025"/>
    <lineage>
        <taxon>Bacteria</taxon>
        <taxon>Pseudomonadati</taxon>
        <taxon>Pseudomonadota</taxon>
        <taxon>Gammaproteobacteria</taxon>
        <taxon>Lysobacterales</taxon>
        <taxon>Lysobacteraceae</taxon>
        <taxon>Luteimonas</taxon>
    </lineage>
</organism>
<sequence length="338" mass="36510">MTVDWKQRPEGGSRLGLAVIRAVACHGGRPLARLLLYPTTLYFLLRRGPERRASIAFLRRALGRPARLLDGARHIHTFASTILDRLYLLDGKPGRFEVEVRGVEALAAKVDEGRGVLLFGSHLGSFEAMRVLSRERPGLKLRVVLDKAHSRALTQVLDALAPEIAAGVIDAGQDGPALMLQIQQAAAEGALVALLVDRTLPGQPAVTAPFLGAPAPFPLAPWQMAAVLKLPVMLGFGLYRGGNRYSLEFEPFSDPIDAPRGRREAVLAALIRGYAARLEHHARLAPYNWFNFYDFWHVDQQQLRSVPQASTDAPPSLLAGGVPAAGDGAVGVGAGQPR</sequence>
<evidence type="ECO:0000256" key="2">
    <source>
        <dbReference type="ARBA" id="ARBA00022475"/>
    </source>
</evidence>
<evidence type="ECO:0000256" key="3">
    <source>
        <dbReference type="ARBA" id="ARBA00022519"/>
    </source>
</evidence>
<dbReference type="RefSeq" id="WP_280577457.1">
    <property type="nucleotide sequence ID" value="NZ_JARXRO010000012.1"/>
</dbReference>
<reference evidence="8 9" key="1">
    <citation type="submission" date="2023-04" db="EMBL/GenBank/DDBJ databases">
        <title>Luteimonas sp. M1R5S59.</title>
        <authorList>
            <person name="Sun J.-Q."/>
        </authorList>
    </citation>
    <scope>NUCLEOTIDE SEQUENCE [LARGE SCALE GENOMIC DNA]</scope>
    <source>
        <strain evidence="8 9">M1R5S59</strain>
    </source>
</reference>
<dbReference type="InterPro" id="IPR014548">
    <property type="entry name" value="Ac_Trasf"/>
</dbReference>
<keyword evidence="9" id="KW-1185">Reference proteome</keyword>
<dbReference type="EMBL" id="JARXRO010000012">
    <property type="protein sequence ID" value="MDH5833248.1"/>
    <property type="molecule type" value="Genomic_DNA"/>
</dbReference>
<dbReference type="Proteomes" id="UP001156873">
    <property type="component" value="Unassembled WGS sequence"/>
</dbReference>
<evidence type="ECO:0000256" key="4">
    <source>
        <dbReference type="ARBA" id="ARBA00022679"/>
    </source>
</evidence>
<evidence type="ECO:0000256" key="6">
    <source>
        <dbReference type="ARBA" id="ARBA00023315"/>
    </source>
</evidence>
<comment type="subcellular location">
    <subcellularLocation>
        <location evidence="1">Cell inner membrane</location>
    </subcellularLocation>
</comment>
<protein>
    <submittedName>
        <fullName evidence="8">Acyltransferase</fullName>
    </submittedName>
</protein>
<evidence type="ECO:0000256" key="5">
    <source>
        <dbReference type="ARBA" id="ARBA00023136"/>
    </source>
</evidence>
<feature type="compositionally biased region" description="Gly residues" evidence="7">
    <location>
        <begin position="328"/>
        <end position="338"/>
    </location>
</feature>
<proteinExistence type="predicted"/>
<name>A0ABT6JRZ7_9GAMM</name>
<dbReference type="Pfam" id="PF03279">
    <property type="entry name" value="Lip_A_acyltrans"/>
    <property type="match status" value="1"/>
</dbReference>
<gene>
    <name evidence="8" type="ORF">QFW81_04815</name>
</gene>
<keyword evidence="6 8" id="KW-0012">Acyltransferase</keyword>
<evidence type="ECO:0000256" key="1">
    <source>
        <dbReference type="ARBA" id="ARBA00004533"/>
    </source>
</evidence>
<dbReference type="InterPro" id="IPR004960">
    <property type="entry name" value="LipA_acyltrans"/>
</dbReference>
<feature type="region of interest" description="Disordered" evidence="7">
    <location>
        <begin position="306"/>
        <end position="338"/>
    </location>
</feature>
<keyword evidence="4" id="KW-0808">Transferase</keyword>
<keyword evidence="2" id="KW-1003">Cell membrane</keyword>
<dbReference type="PIRSF" id="PIRSF028561">
    <property type="entry name" value="Ac_Trasf"/>
    <property type="match status" value="1"/>
</dbReference>
<accession>A0ABT6JRZ7</accession>
<dbReference type="PANTHER" id="PTHR30606:SF9">
    <property type="entry name" value="LIPID A BIOSYNTHESIS LAUROYLTRANSFERASE"/>
    <property type="match status" value="1"/>
</dbReference>
<keyword evidence="3" id="KW-0997">Cell inner membrane</keyword>
<evidence type="ECO:0000256" key="7">
    <source>
        <dbReference type="SAM" id="MobiDB-lite"/>
    </source>
</evidence>
<comment type="caution">
    <text evidence="8">The sequence shown here is derived from an EMBL/GenBank/DDBJ whole genome shotgun (WGS) entry which is preliminary data.</text>
</comment>
<dbReference type="CDD" id="cd07984">
    <property type="entry name" value="LPLAT_LABLAT-like"/>
    <property type="match status" value="1"/>
</dbReference>
<dbReference type="PANTHER" id="PTHR30606">
    <property type="entry name" value="LIPID A BIOSYNTHESIS LAUROYL ACYLTRANSFERASE"/>
    <property type="match status" value="1"/>
</dbReference>
<evidence type="ECO:0000313" key="9">
    <source>
        <dbReference type="Proteomes" id="UP001156873"/>
    </source>
</evidence>
<dbReference type="GO" id="GO:0016746">
    <property type="term" value="F:acyltransferase activity"/>
    <property type="evidence" value="ECO:0007669"/>
    <property type="project" value="UniProtKB-KW"/>
</dbReference>
<keyword evidence="5" id="KW-0472">Membrane</keyword>